<organism evidence="2 3">
    <name type="scientific">Colocasia esculenta</name>
    <name type="common">Wild taro</name>
    <name type="synonym">Arum esculentum</name>
    <dbReference type="NCBI Taxonomy" id="4460"/>
    <lineage>
        <taxon>Eukaryota</taxon>
        <taxon>Viridiplantae</taxon>
        <taxon>Streptophyta</taxon>
        <taxon>Embryophyta</taxon>
        <taxon>Tracheophyta</taxon>
        <taxon>Spermatophyta</taxon>
        <taxon>Magnoliopsida</taxon>
        <taxon>Liliopsida</taxon>
        <taxon>Araceae</taxon>
        <taxon>Aroideae</taxon>
        <taxon>Colocasieae</taxon>
        <taxon>Colocasia</taxon>
    </lineage>
</organism>
<dbReference type="Proteomes" id="UP000652761">
    <property type="component" value="Unassembled WGS sequence"/>
</dbReference>
<protein>
    <submittedName>
        <fullName evidence="2">Uncharacterized protein</fullName>
    </submittedName>
</protein>
<feature type="region of interest" description="Disordered" evidence="1">
    <location>
        <begin position="178"/>
        <end position="198"/>
    </location>
</feature>
<gene>
    <name evidence="2" type="ORF">Taro_011679</name>
</gene>
<feature type="region of interest" description="Disordered" evidence="1">
    <location>
        <begin position="265"/>
        <end position="292"/>
    </location>
</feature>
<dbReference type="AlphaFoldDB" id="A0A843U216"/>
<feature type="region of interest" description="Disordered" evidence="1">
    <location>
        <begin position="136"/>
        <end position="162"/>
    </location>
</feature>
<feature type="region of interest" description="Disordered" evidence="1">
    <location>
        <begin position="222"/>
        <end position="248"/>
    </location>
</feature>
<feature type="compositionally biased region" description="Pro residues" evidence="1">
    <location>
        <begin position="178"/>
        <end position="191"/>
    </location>
</feature>
<reference evidence="2" key="1">
    <citation type="submission" date="2017-07" db="EMBL/GenBank/DDBJ databases">
        <title>Taro Niue Genome Assembly and Annotation.</title>
        <authorList>
            <person name="Atibalentja N."/>
            <person name="Keating K."/>
            <person name="Fields C.J."/>
        </authorList>
    </citation>
    <scope>NUCLEOTIDE SEQUENCE</scope>
    <source>
        <strain evidence="2">Niue_2</strain>
        <tissue evidence="2">Leaf</tissue>
    </source>
</reference>
<evidence type="ECO:0000256" key="1">
    <source>
        <dbReference type="SAM" id="MobiDB-lite"/>
    </source>
</evidence>
<sequence length="292" mass="30604">MEQDLEEPLLPPRAFLGVSKCVNTQADCVDTTGYCFRTGFWDSELVSTHGCTMSTPQADCVETTGYCFRTGFWDSELVSTHSAQRTPGSLPHPPPSRLPPTHSRPCVPLPSLFSLCCTTASPSLLSSLSAASPPLPPIAPSLPHAGTPSSPRRRPLANTPLHRSAPLPSLFSLCCHRPPPSPTPAPPPPHANAPSPTYPCTAASPSHLSFLYAATAPLPPIAPSLPPRRSPLLPTSAPPSPTPPCTAASTSLLFSLSAATAPLPPIAPCTAPSSPTPQGPQTNKKKHFLPNR</sequence>
<keyword evidence="3" id="KW-1185">Reference proteome</keyword>
<comment type="caution">
    <text evidence="2">The sequence shown here is derived from an EMBL/GenBank/DDBJ whole genome shotgun (WGS) entry which is preliminary data.</text>
</comment>
<evidence type="ECO:0000313" key="3">
    <source>
        <dbReference type="Proteomes" id="UP000652761"/>
    </source>
</evidence>
<dbReference type="EMBL" id="NMUH01000442">
    <property type="protein sequence ID" value="MQL79242.1"/>
    <property type="molecule type" value="Genomic_DNA"/>
</dbReference>
<proteinExistence type="predicted"/>
<evidence type="ECO:0000313" key="2">
    <source>
        <dbReference type="EMBL" id="MQL79242.1"/>
    </source>
</evidence>
<accession>A0A843U216</accession>
<feature type="compositionally biased region" description="Basic residues" evidence="1">
    <location>
        <begin position="283"/>
        <end position="292"/>
    </location>
</feature>
<name>A0A843U216_COLES</name>